<feature type="domain" description="ABC transporter" evidence="4">
    <location>
        <begin position="5"/>
        <end position="240"/>
    </location>
</feature>
<organism evidence="5">
    <name type="scientific">Desulfatirhabdium butyrativorans</name>
    <dbReference type="NCBI Taxonomy" id="340467"/>
    <lineage>
        <taxon>Bacteria</taxon>
        <taxon>Pseudomonadati</taxon>
        <taxon>Thermodesulfobacteriota</taxon>
        <taxon>Desulfobacteria</taxon>
        <taxon>Desulfobacterales</taxon>
        <taxon>Desulfatirhabdiaceae</taxon>
        <taxon>Desulfatirhabdium</taxon>
    </lineage>
</organism>
<dbReference type="PROSITE" id="PS50893">
    <property type="entry name" value="ABC_TRANSPORTER_2"/>
    <property type="match status" value="1"/>
</dbReference>
<evidence type="ECO:0000256" key="3">
    <source>
        <dbReference type="ARBA" id="ARBA00022840"/>
    </source>
</evidence>
<dbReference type="PANTHER" id="PTHR45772">
    <property type="entry name" value="CONSERVED COMPONENT OF ABC TRANSPORTER FOR NATURAL AMINO ACIDS-RELATED"/>
    <property type="match status" value="1"/>
</dbReference>
<dbReference type="AlphaFoldDB" id="A0A7C4MMF8"/>
<reference evidence="5" key="1">
    <citation type="journal article" date="2020" name="mSystems">
        <title>Genome- and Community-Level Interaction Insights into Carbon Utilization and Element Cycling Functions of Hydrothermarchaeota in Hydrothermal Sediment.</title>
        <authorList>
            <person name="Zhou Z."/>
            <person name="Liu Y."/>
            <person name="Xu W."/>
            <person name="Pan J."/>
            <person name="Luo Z.H."/>
            <person name="Li M."/>
        </authorList>
    </citation>
    <scope>NUCLEOTIDE SEQUENCE [LARGE SCALE GENOMIC DNA]</scope>
    <source>
        <strain evidence="5">SpSt-477</strain>
    </source>
</reference>
<dbReference type="GO" id="GO:0005524">
    <property type="term" value="F:ATP binding"/>
    <property type="evidence" value="ECO:0007669"/>
    <property type="project" value="UniProtKB-KW"/>
</dbReference>
<keyword evidence="3 5" id="KW-0067">ATP-binding</keyword>
<dbReference type="Gene3D" id="3.40.50.300">
    <property type="entry name" value="P-loop containing nucleotide triphosphate hydrolases"/>
    <property type="match status" value="1"/>
</dbReference>
<dbReference type="SUPFAM" id="SSF52540">
    <property type="entry name" value="P-loop containing nucleoside triphosphate hydrolases"/>
    <property type="match status" value="1"/>
</dbReference>
<dbReference type="Pfam" id="PF12399">
    <property type="entry name" value="BCA_ABC_TP_C"/>
    <property type="match status" value="1"/>
</dbReference>
<evidence type="ECO:0000313" key="5">
    <source>
        <dbReference type="EMBL" id="HGU32902.1"/>
    </source>
</evidence>
<dbReference type="SMART" id="SM00382">
    <property type="entry name" value="AAA"/>
    <property type="match status" value="1"/>
</dbReference>
<gene>
    <name evidence="5" type="ORF">ENS29_08600</name>
</gene>
<dbReference type="InterPro" id="IPR003439">
    <property type="entry name" value="ABC_transporter-like_ATP-bd"/>
</dbReference>
<dbReference type="InterPro" id="IPR032823">
    <property type="entry name" value="BCA_ABC_TP_C"/>
</dbReference>
<dbReference type="GO" id="GO:0005886">
    <property type="term" value="C:plasma membrane"/>
    <property type="evidence" value="ECO:0007669"/>
    <property type="project" value="TreeGrafter"/>
</dbReference>
<dbReference type="InterPro" id="IPR027417">
    <property type="entry name" value="P-loop_NTPase"/>
</dbReference>
<keyword evidence="1" id="KW-0813">Transport</keyword>
<comment type="caution">
    <text evidence="5">The sequence shown here is derived from an EMBL/GenBank/DDBJ whole genome shotgun (WGS) entry which is preliminary data.</text>
</comment>
<dbReference type="Pfam" id="PF00005">
    <property type="entry name" value="ABC_tran"/>
    <property type="match status" value="1"/>
</dbReference>
<name>A0A7C4MMF8_9BACT</name>
<protein>
    <submittedName>
        <fullName evidence="5">ABC transporter ATP-binding protein</fullName>
    </submittedName>
</protein>
<evidence type="ECO:0000256" key="1">
    <source>
        <dbReference type="ARBA" id="ARBA00022448"/>
    </source>
</evidence>
<dbReference type="PANTHER" id="PTHR45772:SF9">
    <property type="entry name" value="CONSERVED COMPONENT OF ABC TRANSPORTER FOR NATURAL AMINO ACIDS"/>
    <property type="match status" value="1"/>
</dbReference>
<dbReference type="CDD" id="cd03219">
    <property type="entry name" value="ABC_Mj1267_LivG_branched"/>
    <property type="match status" value="1"/>
</dbReference>
<evidence type="ECO:0000259" key="4">
    <source>
        <dbReference type="PROSITE" id="PS50893"/>
    </source>
</evidence>
<dbReference type="EMBL" id="DSUH01000202">
    <property type="protein sequence ID" value="HGU32902.1"/>
    <property type="molecule type" value="Genomic_DNA"/>
</dbReference>
<proteinExistence type="predicted"/>
<dbReference type="GO" id="GO:0016887">
    <property type="term" value="F:ATP hydrolysis activity"/>
    <property type="evidence" value="ECO:0007669"/>
    <property type="project" value="InterPro"/>
</dbReference>
<dbReference type="InterPro" id="IPR003593">
    <property type="entry name" value="AAA+_ATPase"/>
</dbReference>
<accession>A0A7C4MMF8</accession>
<keyword evidence="2" id="KW-0547">Nucleotide-binding</keyword>
<evidence type="ECO:0000256" key="2">
    <source>
        <dbReference type="ARBA" id="ARBA00022741"/>
    </source>
</evidence>
<dbReference type="InterPro" id="IPR051120">
    <property type="entry name" value="ABC_AA/LPS_Transport"/>
</dbReference>
<sequence>MTPLLEATNVYRHFGGIMALNGVDIRLDPGEIVGLIGPNGAGKTTLFNVLAAAIPPSSGSIRFQDTDITGWPSYRVSRLGLARTFQITRPFLKMTCLENVMVGLINHQPKEALGRLQVLAREALSFVGLSEQCDTPASGLNLIQKKKLEIARTVAVRPKLLLLDEVLGGLNSQEVVQAVSMIRELRTNLGITILWIEHIMGAIMSAADRIVVLHQGEKLMEGSPETVVNDPRVIEAYLGN</sequence>